<dbReference type="EMBL" id="VSSQ01024925">
    <property type="protein sequence ID" value="MPM72741.1"/>
    <property type="molecule type" value="Genomic_DNA"/>
</dbReference>
<comment type="similarity">
    <text evidence="1">Belongs to the bacterial solute-binding protein 7 family.</text>
</comment>
<dbReference type="InterPro" id="IPR004682">
    <property type="entry name" value="TRAP_DctP"/>
</dbReference>
<dbReference type="Pfam" id="PF03480">
    <property type="entry name" value="DctP"/>
    <property type="match status" value="1"/>
</dbReference>
<dbReference type="NCBIfam" id="NF037995">
    <property type="entry name" value="TRAP_S1"/>
    <property type="match status" value="1"/>
</dbReference>
<dbReference type="GO" id="GO:0055085">
    <property type="term" value="P:transmembrane transport"/>
    <property type="evidence" value="ECO:0007669"/>
    <property type="project" value="InterPro"/>
</dbReference>
<protein>
    <submittedName>
        <fullName evidence="4">Solute-binding protein</fullName>
    </submittedName>
</protein>
<dbReference type="CDD" id="cd13676">
    <property type="entry name" value="PBP2_TRAP_DctP2_like"/>
    <property type="match status" value="1"/>
</dbReference>
<proteinExistence type="inferred from homology"/>
<keyword evidence="3" id="KW-0732">Signal</keyword>
<organism evidence="4">
    <name type="scientific">bioreactor metagenome</name>
    <dbReference type="NCBI Taxonomy" id="1076179"/>
    <lineage>
        <taxon>unclassified sequences</taxon>
        <taxon>metagenomes</taxon>
        <taxon>ecological metagenomes</taxon>
    </lineage>
</organism>
<dbReference type="InterPro" id="IPR038404">
    <property type="entry name" value="TRAP_DctP_sf"/>
</dbReference>
<reference evidence="4" key="1">
    <citation type="submission" date="2019-08" db="EMBL/GenBank/DDBJ databases">
        <authorList>
            <person name="Kucharzyk K."/>
            <person name="Murdoch R.W."/>
            <person name="Higgins S."/>
            <person name="Loffler F."/>
        </authorList>
    </citation>
    <scope>NUCLEOTIDE SEQUENCE</scope>
</reference>
<dbReference type="PANTHER" id="PTHR33376:SF7">
    <property type="entry name" value="C4-DICARBOXYLATE-BINDING PROTEIN DCTB"/>
    <property type="match status" value="1"/>
</dbReference>
<dbReference type="AlphaFoldDB" id="A0A645C6X4"/>
<dbReference type="Gene3D" id="3.40.190.170">
    <property type="entry name" value="Bacterial extracellular solute-binding protein, family 7"/>
    <property type="match status" value="1"/>
</dbReference>
<dbReference type="NCBIfam" id="TIGR00787">
    <property type="entry name" value="dctP"/>
    <property type="match status" value="1"/>
</dbReference>
<accession>A0A645C6X4</accession>
<dbReference type="InterPro" id="IPR018389">
    <property type="entry name" value="DctP_fam"/>
</dbReference>
<evidence type="ECO:0000256" key="2">
    <source>
        <dbReference type="ARBA" id="ARBA00022448"/>
    </source>
</evidence>
<keyword evidence="2" id="KW-0813">Transport</keyword>
<evidence type="ECO:0000256" key="1">
    <source>
        <dbReference type="ARBA" id="ARBA00009023"/>
    </source>
</evidence>
<gene>
    <name evidence="4" type="ORF">SDC9_119717</name>
</gene>
<dbReference type="GO" id="GO:0030288">
    <property type="term" value="C:outer membrane-bounded periplasmic space"/>
    <property type="evidence" value="ECO:0007669"/>
    <property type="project" value="InterPro"/>
</dbReference>
<dbReference type="PANTHER" id="PTHR33376">
    <property type="match status" value="1"/>
</dbReference>
<name>A0A645C6X4_9ZZZZ</name>
<dbReference type="PIRSF" id="PIRSF006470">
    <property type="entry name" value="DctB"/>
    <property type="match status" value="1"/>
</dbReference>
<evidence type="ECO:0000313" key="4">
    <source>
        <dbReference type="EMBL" id="MPM72741.1"/>
    </source>
</evidence>
<evidence type="ECO:0000256" key="3">
    <source>
        <dbReference type="ARBA" id="ARBA00022729"/>
    </source>
</evidence>
<comment type="caution">
    <text evidence="4">The sequence shown here is derived from an EMBL/GenBank/DDBJ whole genome shotgun (WGS) entry which is preliminary data.</text>
</comment>
<sequence length="326" mass="36130">MMKKLALVLSFALAATALFAASGFAATTIKIGHVLNTDHSWHKNLAGFANDVKKETEGRVTIQLYPSGQLGNEKDMVEGLTFGTVDGGLIGGGSFQSIDPKFGIEALPYAWPTHEAAYKAFDGKLGKYLFDLLGKKGIVGLAWWENGFRHITNNKKPVVKPEDLKGLKLRVTPDKMRLDTFKLLGAAPMAINFGELYSALQQGVVDGQENPYAIIYSNAFNEVQKYLSKSGHIWGSAVLCVNSDVWNKLSVKDKETVRKLAQKWCAAQRKETIKEENEFLDKLKAKGMKVNDVDKAAFQKAVQPVWKSYESTFGKELMDMVHEYGK</sequence>